<dbReference type="RefSeq" id="WP_377458806.1">
    <property type="nucleotide sequence ID" value="NZ_JBHLUB010000027.1"/>
</dbReference>
<dbReference type="Proteomes" id="UP001589862">
    <property type="component" value="Unassembled WGS sequence"/>
</dbReference>
<dbReference type="NCBIfam" id="TIGR03177">
    <property type="entry name" value="pilus_cpaB"/>
    <property type="match status" value="1"/>
</dbReference>
<dbReference type="Pfam" id="PF08666">
    <property type="entry name" value="SAF"/>
    <property type="match status" value="1"/>
</dbReference>
<dbReference type="SMART" id="SM00858">
    <property type="entry name" value="SAF"/>
    <property type="match status" value="1"/>
</dbReference>
<sequence length="255" mass="26170">MGQLALFTRRGQRRSSTRQQRPVLNLTFREALGKHRRLFALVLALLAGFLTFQAGHREPVATQPVVVTAQDVPVGKKLSANDLTTVQLSSETAAALSGTVASPEDLIGEHVAVPLSAGMVLSHSLLLGPEMLAGLPAGTRAVTIRSQDATSAQILAPGATVDLIQAPSFEDGRDSTTVLAPAATILYNSAYHGQPAAESGPFTSSGASHQGEAVVVVAVPQKLAANVAAAASGGSILMTLSPTTPEEEDAGVGLP</sequence>
<gene>
    <name evidence="2" type="primary">cpaB</name>
    <name evidence="2" type="ORF">ACFFFR_06000</name>
</gene>
<evidence type="ECO:0000313" key="2">
    <source>
        <dbReference type="EMBL" id="MFC0581934.1"/>
    </source>
</evidence>
<reference evidence="2 3" key="1">
    <citation type="submission" date="2024-09" db="EMBL/GenBank/DDBJ databases">
        <authorList>
            <person name="Sun Q."/>
            <person name="Mori K."/>
        </authorList>
    </citation>
    <scope>NUCLEOTIDE SEQUENCE [LARGE SCALE GENOMIC DNA]</scope>
    <source>
        <strain evidence="2 3">NCAIM B.02604</strain>
    </source>
</reference>
<evidence type="ECO:0000313" key="3">
    <source>
        <dbReference type="Proteomes" id="UP001589862"/>
    </source>
</evidence>
<evidence type="ECO:0000259" key="1">
    <source>
        <dbReference type="SMART" id="SM00858"/>
    </source>
</evidence>
<protein>
    <submittedName>
        <fullName evidence="2">Flp pilus assembly protein CpaB</fullName>
    </submittedName>
</protein>
<dbReference type="InterPro" id="IPR013974">
    <property type="entry name" value="SAF"/>
</dbReference>
<name>A0ABV6P9Y8_9MICC</name>
<organism evidence="2 3">
    <name type="scientific">Micrococcoides hystricis</name>
    <dbReference type="NCBI Taxonomy" id="1572761"/>
    <lineage>
        <taxon>Bacteria</taxon>
        <taxon>Bacillati</taxon>
        <taxon>Actinomycetota</taxon>
        <taxon>Actinomycetes</taxon>
        <taxon>Micrococcales</taxon>
        <taxon>Micrococcaceae</taxon>
        <taxon>Micrococcoides</taxon>
    </lineage>
</organism>
<dbReference type="CDD" id="cd11614">
    <property type="entry name" value="SAF_CpaB_FlgA_like"/>
    <property type="match status" value="1"/>
</dbReference>
<comment type="caution">
    <text evidence="2">The sequence shown here is derived from an EMBL/GenBank/DDBJ whole genome shotgun (WGS) entry which is preliminary data.</text>
</comment>
<proteinExistence type="predicted"/>
<dbReference type="EMBL" id="JBHLUB010000027">
    <property type="protein sequence ID" value="MFC0581934.1"/>
    <property type="molecule type" value="Genomic_DNA"/>
</dbReference>
<dbReference type="InterPro" id="IPR031571">
    <property type="entry name" value="RcpC_dom"/>
</dbReference>
<feature type="domain" description="SAF" evidence="1">
    <location>
        <begin position="63"/>
        <end position="127"/>
    </location>
</feature>
<accession>A0ABV6P9Y8</accession>
<dbReference type="InterPro" id="IPR017592">
    <property type="entry name" value="Pilus_assmbl_Flp-typ_CpaB"/>
</dbReference>
<dbReference type="Pfam" id="PF16976">
    <property type="entry name" value="RcpC"/>
    <property type="match status" value="1"/>
</dbReference>
<keyword evidence="3" id="KW-1185">Reference proteome</keyword>